<name>A0A238C325_9BILA</name>
<evidence type="ECO:0000256" key="7">
    <source>
        <dbReference type="SAM" id="Phobius"/>
    </source>
</evidence>
<dbReference type="GO" id="GO:0048477">
    <property type="term" value="P:oogenesis"/>
    <property type="evidence" value="ECO:0007669"/>
    <property type="project" value="UniProtKB-ARBA"/>
</dbReference>
<dbReference type="OrthoDB" id="275637at2759"/>
<evidence type="ECO:0000259" key="8">
    <source>
        <dbReference type="SMART" id="SM00244"/>
    </source>
</evidence>
<feature type="transmembrane region" description="Helical" evidence="7">
    <location>
        <begin position="45"/>
        <end position="65"/>
    </location>
</feature>
<dbReference type="GO" id="GO:0007283">
    <property type="term" value="P:spermatogenesis"/>
    <property type="evidence" value="ECO:0007669"/>
    <property type="project" value="UniProtKB-ARBA"/>
</dbReference>
<dbReference type="InterPro" id="IPR001107">
    <property type="entry name" value="Band_7"/>
</dbReference>
<gene>
    <name evidence="9" type="ORF">X798_01030</name>
</gene>
<dbReference type="GO" id="GO:0040018">
    <property type="term" value="P:positive regulation of multicellular organism growth"/>
    <property type="evidence" value="ECO:0007669"/>
    <property type="project" value="UniProtKB-ARBA"/>
</dbReference>
<dbReference type="SUPFAM" id="SSF117892">
    <property type="entry name" value="Band 7/SPFH domain"/>
    <property type="match status" value="1"/>
</dbReference>
<keyword evidence="7" id="KW-0812">Transmembrane</keyword>
<evidence type="ECO:0000256" key="4">
    <source>
        <dbReference type="ARBA" id="ARBA00023128"/>
    </source>
</evidence>
<evidence type="ECO:0000256" key="3">
    <source>
        <dbReference type="ARBA" id="ARBA00022792"/>
    </source>
</evidence>
<dbReference type="GO" id="GO:0030421">
    <property type="term" value="P:defecation"/>
    <property type="evidence" value="ECO:0007669"/>
    <property type="project" value="UniProtKB-ARBA"/>
</dbReference>
<dbReference type="AlphaFoldDB" id="A0A238C325"/>
<dbReference type="GO" id="GO:0006979">
    <property type="term" value="P:response to oxidative stress"/>
    <property type="evidence" value="ECO:0007669"/>
    <property type="project" value="UniProtKB-ARBA"/>
</dbReference>
<dbReference type="SMART" id="SM00244">
    <property type="entry name" value="PHB"/>
    <property type="match status" value="1"/>
</dbReference>
<reference evidence="9 10" key="1">
    <citation type="submission" date="2015-12" db="EMBL/GenBank/DDBJ databases">
        <title>Draft genome of the nematode, Onchocerca flexuosa.</title>
        <authorList>
            <person name="Mitreva M."/>
        </authorList>
    </citation>
    <scope>NUCLEOTIDE SEQUENCE [LARGE SCALE GENOMIC DNA]</scope>
    <source>
        <strain evidence="9">Red Deer</strain>
    </source>
</reference>
<organism evidence="9 10">
    <name type="scientific">Onchocerca flexuosa</name>
    <dbReference type="NCBI Taxonomy" id="387005"/>
    <lineage>
        <taxon>Eukaryota</taxon>
        <taxon>Metazoa</taxon>
        <taxon>Ecdysozoa</taxon>
        <taxon>Nematoda</taxon>
        <taxon>Chromadorea</taxon>
        <taxon>Rhabditida</taxon>
        <taxon>Spirurina</taxon>
        <taxon>Spiruromorpha</taxon>
        <taxon>Filarioidea</taxon>
        <taxon>Onchocercidae</taxon>
        <taxon>Onchocerca</taxon>
    </lineage>
</organism>
<keyword evidence="4" id="KW-0496">Mitochondrion</keyword>
<evidence type="ECO:0000256" key="6">
    <source>
        <dbReference type="ARBA" id="ARBA00062420"/>
    </source>
</evidence>
<dbReference type="FunFam" id="3.30.479.30:FF:000001">
    <property type="entry name" value="Prohibitin 2"/>
    <property type="match status" value="1"/>
</dbReference>
<sequence>MYVFKIKGCEMICMKWQMTFQSGKESIGKVMAHKVMIREADDRHYATLIRGVVYSGGILGIILFVRKTRMFARYEKVSEIPLEVYKKQLELKGIVRAVHSNGYMKVEHIPTFTMPKFLARKKSIQPGLLNIRLAGIDVSDVGSEYLTKDVRLRSSQIFFSAIKPIENNTCIDAEIYLKKKRFLQINLNVDLVRRGFARVIPLSNPEHVNALKTNPSYSRLMSKLIMSEKIADRRGLGLWTRDTWAETVFSYPFTLKQIIRSAAITRFLIATAVAGKEMLISGNRISKRAIKVIVALSQKTFIMMANFEKLLMDVGPKGLALIAGTVATGFGIKESLFSVDAGHRAIIFNRIGGIGDAVYKEGLHFRVPWFQYPIIYDIRARPNQIRSPTGSKDLQMVNIGLRVLSRPDPSSLPKIYRMLGQNWEERILPSICNEVLKSVVAKFNASQLITQRQQVSLLVRKGLIERALDFNIILDDVAITELAFSPQYSAAVEAKQVAAQEAQRASFLVERAKQQRQEKIVQAEGEAQSAKLIGEAIKRDPGFLKLRKIRAAQKISKIVSETANNRIYLPSGGLMLNIADEDYLNVDSKDRLKR</sequence>
<dbReference type="PANTHER" id="PTHR23222">
    <property type="entry name" value="PROHIBITIN"/>
    <property type="match status" value="1"/>
</dbReference>
<dbReference type="SUPFAM" id="SSF50199">
    <property type="entry name" value="Staphylococcal nuclease"/>
    <property type="match status" value="1"/>
</dbReference>
<dbReference type="GO" id="GO:0007005">
    <property type="term" value="P:mitochondrion organization"/>
    <property type="evidence" value="ECO:0007669"/>
    <property type="project" value="TreeGrafter"/>
</dbReference>
<keyword evidence="10" id="KW-1185">Reference proteome</keyword>
<dbReference type="Proteomes" id="UP000242913">
    <property type="component" value="Unassembled WGS sequence"/>
</dbReference>
<keyword evidence="3" id="KW-0999">Mitochondrion inner membrane</keyword>
<comment type="subunit">
    <text evidence="6">High molecular weight complex that consist of phb-1 and phb-2.</text>
</comment>
<dbReference type="Pfam" id="PF01145">
    <property type="entry name" value="Band_7"/>
    <property type="match status" value="1"/>
</dbReference>
<dbReference type="PRINTS" id="PR00679">
    <property type="entry name" value="PROHIBITIN"/>
</dbReference>
<dbReference type="GO" id="GO:0005743">
    <property type="term" value="C:mitochondrial inner membrane"/>
    <property type="evidence" value="ECO:0007669"/>
    <property type="project" value="UniProtKB-SubCell"/>
</dbReference>
<proteinExistence type="inferred from homology"/>
<keyword evidence="7" id="KW-1133">Transmembrane helix</keyword>
<dbReference type="EMBL" id="KZ269979">
    <property type="protein sequence ID" value="OZC11849.1"/>
    <property type="molecule type" value="Genomic_DNA"/>
</dbReference>
<dbReference type="GO" id="GO:0009792">
    <property type="term" value="P:embryo development ending in birth or egg hatching"/>
    <property type="evidence" value="ECO:0007669"/>
    <property type="project" value="UniProtKB-ARBA"/>
</dbReference>
<accession>A0A238C325</accession>
<dbReference type="GO" id="GO:0002082">
    <property type="term" value="P:regulation of oxidative phosphorylation"/>
    <property type="evidence" value="ECO:0007669"/>
    <property type="project" value="UniProtKB-ARBA"/>
</dbReference>
<protein>
    <submittedName>
        <fullName evidence="9">SPFH/Band 7/PHB domain protein</fullName>
    </submittedName>
</protein>
<dbReference type="GO" id="GO:0043051">
    <property type="term" value="P:regulation of nematode pharyngeal pumping"/>
    <property type="evidence" value="ECO:0007669"/>
    <property type="project" value="UniProtKB-ARBA"/>
</dbReference>
<dbReference type="InterPro" id="IPR036013">
    <property type="entry name" value="Band_7/SPFH_dom_sf"/>
</dbReference>
<evidence type="ECO:0000256" key="1">
    <source>
        <dbReference type="ARBA" id="ARBA00004273"/>
    </source>
</evidence>
<comment type="subcellular location">
    <subcellularLocation>
        <location evidence="1">Mitochondrion inner membrane</location>
    </subcellularLocation>
</comment>
<evidence type="ECO:0000256" key="5">
    <source>
        <dbReference type="ARBA" id="ARBA00023136"/>
    </source>
</evidence>
<dbReference type="PANTHER" id="PTHR23222:SF1">
    <property type="entry name" value="PROHIBITIN-2"/>
    <property type="match status" value="1"/>
</dbReference>
<dbReference type="InterPro" id="IPR035437">
    <property type="entry name" value="SNase_OB-fold_sf"/>
</dbReference>
<dbReference type="CDD" id="cd03401">
    <property type="entry name" value="SPFH_prohibitin"/>
    <property type="match status" value="1"/>
</dbReference>
<comment type="similarity">
    <text evidence="2">Belongs to the prohibitin family.</text>
</comment>
<dbReference type="GO" id="GO:0008406">
    <property type="term" value="P:gonad development"/>
    <property type="evidence" value="ECO:0007669"/>
    <property type="project" value="UniProtKB-ARBA"/>
</dbReference>
<evidence type="ECO:0000313" key="10">
    <source>
        <dbReference type="Proteomes" id="UP000242913"/>
    </source>
</evidence>
<feature type="domain" description="Band 7" evidence="8">
    <location>
        <begin position="335"/>
        <end position="496"/>
    </location>
</feature>
<dbReference type="InterPro" id="IPR000163">
    <property type="entry name" value="Prohibitin"/>
</dbReference>
<keyword evidence="5 7" id="KW-0472">Membrane</keyword>
<evidence type="ECO:0000313" key="9">
    <source>
        <dbReference type="EMBL" id="OZC11849.1"/>
    </source>
</evidence>
<dbReference type="Gene3D" id="3.30.479.30">
    <property type="entry name" value="Band 7 domain"/>
    <property type="match status" value="1"/>
</dbReference>
<evidence type="ECO:0000256" key="2">
    <source>
        <dbReference type="ARBA" id="ARBA00009658"/>
    </source>
</evidence>